<proteinExistence type="predicted"/>
<evidence type="ECO:0000256" key="7">
    <source>
        <dbReference type="SAM" id="Phobius"/>
    </source>
</evidence>
<dbReference type="SUPFAM" id="SSF52540">
    <property type="entry name" value="P-loop containing nucleoside triphosphate hydrolases"/>
    <property type="match status" value="1"/>
</dbReference>
<dbReference type="InterPro" id="IPR017871">
    <property type="entry name" value="ABC_transporter-like_CS"/>
</dbReference>
<keyword evidence="3" id="KW-0547">Nucleotide-binding</keyword>
<dbReference type="InterPro" id="IPR027417">
    <property type="entry name" value="P-loop_NTPase"/>
</dbReference>
<dbReference type="InterPro" id="IPR003593">
    <property type="entry name" value="AAA+_ATPase"/>
</dbReference>
<accession>A0A178ICW7</accession>
<evidence type="ECO:0000313" key="10">
    <source>
        <dbReference type="EMBL" id="OAM87862.1"/>
    </source>
</evidence>
<keyword evidence="4" id="KW-0067">ATP-binding</keyword>
<evidence type="ECO:0000259" key="8">
    <source>
        <dbReference type="PROSITE" id="PS50893"/>
    </source>
</evidence>
<evidence type="ECO:0000256" key="6">
    <source>
        <dbReference type="ARBA" id="ARBA00023136"/>
    </source>
</evidence>
<comment type="caution">
    <text evidence="10">The sequence shown here is derived from an EMBL/GenBank/DDBJ whole genome shotgun (WGS) entry which is preliminary data.</text>
</comment>
<dbReference type="SMART" id="SM00382">
    <property type="entry name" value="AAA"/>
    <property type="match status" value="1"/>
</dbReference>
<dbReference type="PANTHER" id="PTHR24221">
    <property type="entry name" value="ATP-BINDING CASSETTE SUB-FAMILY B"/>
    <property type="match status" value="1"/>
</dbReference>
<dbReference type="GO" id="GO:0140359">
    <property type="term" value="F:ABC-type transporter activity"/>
    <property type="evidence" value="ECO:0007669"/>
    <property type="project" value="InterPro"/>
</dbReference>
<evidence type="ECO:0000256" key="4">
    <source>
        <dbReference type="ARBA" id="ARBA00022840"/>
    </source>
</evidence>
<organism evidence="10 11">
    <name type="scientific">Termitidicoccus mucosus</name>
    <dbReference type="NCBI Taxonomy" id="1184151"/>
    <lineage>
        <taxon>Bacteria</taxon>
        <taxon>Pseudomonadati</taxon>
        <taxon>Verrucomicrobiota</taxon>
        <taxon>Opitutia</taxon>
        <taxon>Opitutales</taxon>
        <taxon>Opitutaceae</taxon>
        <taxon>Termitidicoccus</taxon>
    </lineage>
</organism>
<dbReference type="Pfam" id="PF00664">
    <property type="entry name" value="ABC_membrane"/>
    <property type="match status" value="1"/>
</dbReference>
<dbReference type="Gene3D" id="3.40.50.300">
    <property type="entry name" value="P-loop containing nucleotide triphosphate hydrolases"/>
    <property type="match status" value="1"/>
</dbReference>
<dbReference type="PROSITE" id="PS50929">
    <property type="entry name" value="ABC_TM1F"/>
    <property type="match status" value="1"/>
</dbReference>
<comment type="subcellular location">
    <subcellularLocation>
        <location evidence="1">Cell membrane</location>
        <topology evidence="1">Multi-pass membrane protein</topology>
    </subcellularLocation>
</comment>
<evidence type="ECO:0000256" key="3">
    <source>
        <dbReference type="ARBA" id="ARBA00022741"/>
    </source>
</evidence>
<reference evidence="10 11" key="1">
    <citation type="submission" date="2016-01" db="EMBL/GenBank/DDBJ databases">
        <title>High potential of lignocellulose degradation of a new Verrucomicrobia species.</title>
        <authorList>
            <person name="Wang Y."/>
            <person name="Shi Y."/>
            <person name="Qiu Z."/>
            <person name="Liu S."/>
            <person name="Yang H."/>
        </authorList>
    </citation>
    <scope>NUCLEOTIDE SEQUENCE [LARGE SCALE GENOMIC DNA]</scope>
    <source>
        <strain evidence="10 11">TSB47</strain>
    </source>
</reference>
<name>A0A178ICW7_9BACT</name>
<keyword evidence="2 7" id="KW-0812">Transmembrane</keyword>
<dbReference type="InterPro" id="IPR039421">
    <property type="entry name" value="Type_1_exporter"/>
</dbReference>
<dbReference type="InterPro" id="IPR011527">
    <property type="entry name" value="ABC1_TM_dom"/>
</dbReference>
<keyword evidence="6 7" id="KW-0472">Membrane</keyword>
<dbReference type="Pfam" id="PF00005">
    <property type="entry name" value="ABC_tran"/>
    <property type="match status" value="1"/>
</dbReference>
<evidence type="ECO:0000256" key="5">
    <source>
        <dbReference type="ARBA" id="ARBA00022989"/>
    </source>
</evidence>
<dbReference type="RefSeq" id="WP_334319573.1">
    <property type="nucleotide sequence ID" value="NZ_CP109796.1"/>
</dbReference>
<dbReference type="PANTHER" id="PTHR24221:SF654">
    <property type="entry name" value="ATP-BINDING CASSETTE SUB-FAMILY B MEMBER 6"/>
    <property type="match status" value="1"/>
</dbReference>
<protein>
    <recommendedName>
        <fullName evidence="12">ABC transporter ATP-binding protein</fullName>
    </recommendedName>
</protein>
<dbReference type="EMBL" id="LRRQ01000155">
    <property type="protein sequence ID" value="OAM87862.1"/>
    <property type="molecule type" value="Genomic_DNA"/>
</dbReference>
<feature type="domain" description="ABC transporter" evidence="8">
    <location>
        <begin position="296"/>
        <end position="534"/>
    </location>
</feature>
<evidence type="ECO:0000256" key="1">
    <source>
        <dbReference type="ARBA" id="ARBA00004651"/>
    </source>
</evidence>
<dbReference type="InterPro" id="IPR003439">
    <property type="entry name" value="ABC_transporter-like_ATP-bd"/>
</dbReference>
<dbReference type="AlphaFoldDB" id="A0A178ICW7"/>
<dbReference type="PROSITE" id="PS50893">
    <property type="entry name" value="ABC_TRANSPORTER_2"/>
    <property type="match status" value="1"/>
</dbReference>
<feature type="domain" description="ABC transmembrane type-1" evidence="9">
    <location>
        <begin position="1"/>
        <end position="254"/>
    </location>
</feature>
<dbReference type="GO" id="GO:0005524">
    <property type="term" value="F:ATP binding"/>
    <property type="evidence" value="ECO:0007669"/>
    <property type="project" value="UniProtKB-KW"/>
</dbReference>
<keyword evidence="5 7" id="KW-1133">Transmembrane helix</keyword>
<dbReference type="PROSITE" id="PS00211">
    <property type="entry name" value="ABC_TRANSPORTER_1"/>
    <property type="match status" value="1"/>
</dbReference>
<dbReference type="GO" id="GO:0005886">
    <property type="term" value="C:plasma membrane"/>
    <property type="evidence" value="ECO:0007669"/>
    <property type="project" value="UniProtKB-SubCell"/>
</dbReference>
<dbReference type="GO" id="GO:0034040">
    <property type="term" value="F:ATPase-coupled lipid transmembrane transporter activity"/>
    <property type="evidence" value="ECO:0007669"/>
    <property type="project" value="TreeGrafter"/>
</dbReference>
<dbReference type="Proteomes" id="UP000078486">
    <property type="component" value="Unassembled WGS sequence"/>
</dbReference>
<gene>
    <name evidence="10" type="ORF">AW736_20205</name>
</gene>
<feature type="transmembrane region" description="Helical" evidence="7">
    <location>
        <begin position="6"/>
        <end position="27"/>
    </location>
</feature>
<sequence length="534" mass="58966">MDDARLLLYAGLFAVLMLLLATLFNILGEYSRNRYAQQFAHWLRLRLLRRIVARPYGDFLQQHSGVLVKKVVDDVRSFVNDIFLPLLDSMARLTIILLLVATLFLVHPWIALGAAGGLTLYYLGIFRLLSGRRRLVSEQLKIANRGTYLHAQQLLGGIKPIKVHRAEEPFIGKFAIHSGQLAKYTPWQPIYANVPRHLIEPLAFGGLVLAVLICAARGQNISAILPNLGVIALAGYRLLPAVQLLYGQFTQIGTTLHALDEVYDEFLVAEKDEALDRGSSDGFFPQPPRLTWERAIIVENLGFCYPGTARPVIQNLNLVIPKNTSLGIVGQTGCGKSTLVDLLLGLHVPSSGRILIDDTPLGPGNRRAWRGGIGYVPQDIFLIDDTIAANVAFGVPEKEIDANALRRAAGAAQILDFIEKETPVGWQTLVGERGVRLSGGQRQRIGLARALYHQPDLLILDEATSALDNATEAEVMRAIDNLQGKITMIVIAHRTRTVEKCDARLEMRTLRRQSVPLLPSTSANRILRSSVSQT</sequence>
<dbReference type="GO" id="GO:0016887">
    <property type="term" value="F:ATP hydrolysis activity"/>
    <property type="evidence" value="ECO:0007669"/>
    <property type="project" value="InterPro"/>
</dbReference>
<evidence type="ECO:0000259" key="9">
    <source>
        <dbReference type="PROSITE" id="PS50929"/>
    </source>
</evidence>
<dbReference type="Gene3D" id="1.20.1560.10">
    <property type="entry name" value="ABC transporter type 1, transmembrane domain"/>
    <property type="match status" value="1"/>
</dbReference>
<dbReference type="SUPFAM" id="SSF90123">
    <property type="entry name" value="ABC transporter transmembrane region"/>
    <property type="match status" value="1"/>
</dbReference>
<dbReference type="STRING" id="1184151.AW736_20205"/>
<evidence type="ECO:0008006" key="12">
    <source>
        <dbReference type="Google" id="ProtNLM"/>
    </source>
</evidence>
<keyword evidence="11" id="KW-1185">Reference proteome</keyword>
<evidence type="ECO:0000256" key="2">
    <source>
        <dbReference type="ARBA" id="ARBA00022692"/>
    </source>
</evidence>
<dbReference type="InterPro" id="IPR036640">
    <property type="entry name" value="ABC1_TM_sf"/>
</dbReference>
<evidence type="ECO:0000313" key="11">
    <source>
        <dbReference type="Proteomes" id="UP000078486"/>
    </source>
</evidence>